<comment type="caution">
    <text evidence="1">The sequence shown here is derived from an EMBL/GenBank/DDBJ whole genome shotgun (WGS) entry which is preliminary data.</text>
</comment>
<name>A0A3M6TTF3_POCDA</name>
<reference evidence="1 2" key="1">
    <citation type="journal article" date="2018" name="Sci. Rep.">
        <title>Comparative analysis of the Pocillopora damicornis genome highlights role of immune system in coral evolution.</title>
        <authorList>
            <person name="Cunning R."/>
            <person name="Bay R.A."/>
            <person name="Gillette P."/>
            <person name="Baker A.C."/>
            <person name="Traylor-Knowles N."/>
        </authorList>
    </citation>
    <scope>NUCLEOTIDE SEQUENCE [LARGE SCALE GENOMIC DNA]</scope>
    <source>
        <strain evidence="1">RSMAS</strain>
        <tissue evidence="1">Whole animal</tissue>
    </source>
</reference>
<dbReference type="Proteomes" id="UP000275408">
    <property type="component" value="Unassembled WGS sequence"/>
</dbReference>
<proteinExistence type="predicted"/>
<protein>
    <submittedName>
        <fullName evidence="1">Uncharacterized protein</fullName>
    </submittedName>
</protein>
<organism evidence="1 2">
    <name type="scientific">Pocillopora damicornis</name>
    <name type="common">Cauliflower coral</name>
    <name type="synonym">Millepora damicornis</name>
    <dbReference type="NCBI Taxonomy" id="46731"/>
    <lineage>
        <taxon>Eukaryota</taxon>
        <taxon>Metazoa</taxon>
        <taxon>Cnidaria</taxon>
        <taxon>Anthozoa</taxon>
        <taxon>Hexacorallia</taxon>
        <taxon>Scleractinia</taxon>
        <taxon>Astrocoeniina</taxon>
        <taxon>Pocilloporidae</taxon>
        <taxon>Pocillopora</taxon>
    </lineage>
</organism>
<sequence length="113" mass="12566">MTRNLSALKAMTPKNEAEENKIPETINAAYVEQVGPPTEFNCNHLTNNKTPTPRSETAALKRSVFRVFDSEECLLSAWIVTLLNMTAVIDNKAFKTQFAMCHEFNDSSSILAG</sequence>
<evidence type="ECO:0000313" key="1">
    <source>
        <dbReference type="EMBL" id="RMX44707.1"/>
    </source>
</evidence>
<keyword evidence="2" id="KW-1185">Reference proteome</keyword>
<dbReference type="EMBL" id="RCHS01002960">
    <property type="protein sequence ID" value="RMX44707.1"/>
    <property type="molecule type" value="Genomic_DNA"/>
</dbReference>
<gene>
    <name evidence="1" type="ORF">pdam_00012742</name>
</gene>
<accession>A0A3M6TTF3</accession>
<evidence type="ECO:0000313" key="2">
    <source>
        <dbReference type="Proteomes" id="UP000275408"/>
    </source>
</evidence>
<dbReference type="AlphaFoldDB" id="A0A3M6TTF3"/>